<dbReference type="RefSeq" id="WP_183345721.1">
    <property type="nucleotide sequence ID" value="NZ_JACHNU010000011.1"/>
</dbReference>
<reference evidence="2 3" key="1">
    <citation type="submission" date="2020-08" db="EMBL/GenBank/DDBJ databases">
        <title>Genomic Encyclopedia of Archaeal and Bacterial Type Strains, Phase II (KMG-II): from individual species to whole genera.</title>
        <authorList>
            <person name="Goeker M."/>
        </authorList>
    </citation>
    <scope>NUCLEOTIDE SEQUENCE [LARGE SCALE GENOMIC DNA]</scope>
    <source>
        <strain evidence="2 3">DSM 23288</strain>
    </source>
</reference>
<sequence>MRTDAFAREVPVGGYAIPYQRERGGDVLLEVAVITPDEAREHESALADLTEVIGWSAPPGKSFPDGRLTVAGTRPSRAHVPELAARLGSRVAVCADPNASALVAAWEDFLARYREVTSSLAESSRGRRAQALDEAAAERDRYRAEMEAWAKVYGSGRLHHALKQGERPQRIYRAERRERELPGFHIDPDGSWRTEPLRDPSFEAIRALGAVEAHLAEWDIEHSGCELVFVPDDGEDEDANGRSAVCVTGWLGRHALFGFVPTNGRTGPITGEYPDGVRVSSGSVLRPTAYASAYGIKHPAAQEALRHAAIVVVDFFHDGEPKETLKEYLPPDAHDLIEDGLVDDVSDTLFLVGWKLGQPTRHELSSYAEQIAAHLILLEAQTALEIRGDSLNEAAYKEAETELLDAFEVILDPEWAYEDLPEMEHLSLEHLVPTGVPRRASLWAPWHPDAGDPAPRTTGDEEPSWTLTDEPGESPRAQTGAEIRWKETARREADLPDLFRATRWRAGQRAHLQGNGPGRTVLVLRIPERSSRRERRSMPWFLECFRDDEAARNGQSEWSHPLAWEKVFELLPSKFHPLATDAVFAEIADAKAWALELARRVLPGGALDSLQFSVRLLDGVEALREQLERCRRMGVIRDRRLTAEGLRHAAFGREDRMRFEATIRFVREDDQPFERIRANFGFAVEALASLPISLELEPHPSDDRSVHVRCGVATETVGEAFEVANEVISQLRWRLRLEPIDLDSGEEDDEVGYTIHQLVKDSDDPAA</sequence>
<evidence type="ECO:0000256" key="1">
    <source>
        <dbReference type="SAM" id="MobiDB-lite"/>
    </source>
</evidence>
<accession>A0A840IMK5</accession>
<evidence type="ECO:0000313" key="3">
    <source>
        <dbReference type="Proteomes" id="UP000585272"/>
    </source>
</evidence>
<gene>
    <name evidence="2" type="ORF">BDZ31_004711</name>
</gene>
<dbReference type="Proteomes" id="UP000585272">
    <property type="component" value="Unassembled WGS sequence"/>
</dbReference>
<dbReference type="AlphaFoldDB" id="A0A840IMK5"/>
<keyword evidence="3" id="KW-1185">Reference proteome</keyword>
<name>A0A840IMK5_9ACTN</name>
<dbReference type="EMBL" id="JACHNU010000011">
    <property type="protein sequence ID" value="MBB4665090.1"/>
    <property type="molecule type" value="Genomic_DNA"/>
</dbReference>
<proteinExistence type="predicted"/>
<evidence type="ECO:0000313" key="2">
    <source>
        <dbReference type="EMBL" id="MBB4665090.1"/>
    </source>
</evidence>
<comment type="caution">
    <text evidence="2">The sequence shown here is derived from an EMBL/GenBank/DDBJ whole genome shotgun (WGS) entry which is preliminary data.</text>
</comment>
<organism evidence="2 3">
    <name type="scientific">Conexibacter arvalis</name>
    <dbReference type="NCBI Taxonomy" id="912552"/>
    <lineage>
        <taxon>Bacteria</taxon>
        <taxon>Bacillati</taxon>
        <taxon>Actinomycetota</taxon>
        <taxon>Thermoleophilia</taxon>
        <taxon>Solirubrobacterales</taxon>
        <taxon>Conexibacteraceae</taxon>
        <taxon>Conexibacter</taxon>
    </lineage>
</organism>
<protein>
    <submittedName>
        <fullName evidence="2">Uncharacterized protein</fullName>
    </submittedName>
</protein>
<feature type="region of interest" description="Disordered" evidence="1">
    <location>
        <begin position="446"/>
        <end position="481"/>
    </location>
</feature>